<sequence>MVPLHTLLSPPTTLHPTTGVSTRASDETIGPFRTNSTQYSALENLNFNFGNQRPSVSSLDVHFAESTRDGQIWPFAGDSTSYIYLTVNDINTLSGEGLDSINGFTSLSASTQMPPSTDLVGYWVFLSPGSISGNNCG</sequence>
<dbReference type="EMBL" id="KN835279">
    <property type="protein sequence ID" value="KIK41120.1"/>
    <property type="molecule type" value="Genomic_DNA"/>
</dbReference>
<feature type="region of interest" description="Disordered" evidence="1">
    <location>
        <begin position="1"/>
        <end position="25"/>
    </location>
</feature>
<gene>
    <name evidence="2" type="ORF">CY34DRAFT_13271</name>
</gene>
<accession>A0A0C9ZTA1</accession>
<reference evidence="3" key="2">
    <citation type="submission" date="2015-01" db="EMBL/GenBank/DDBJ databases">
        <title>Evolutionary Origins and Diversification of the Mycorrhizal Mutualists.</title>
        <authorList>
            <consortium name="DOE Joint Genome Institute"/>
            <consortium name="Mycorrhizal Genomics Consortium"/>
            <person name="Kohler A."/>
            <person name="Kuo A."/>
            <person name="Nagy L.G."/>
            <person name="Floudas D."/>
            <person name="Copeland A."/>
            <person name="Barry K.W."/>
            <person name="Cichocki N."/>
            <person name="Veneault-Fourrey C."/>
            <person name="LaButti K."/>
            <person name="Lindquist E.A."/>
            <person name="Lipzen A."/>
            <person name="Lundell T."/>
            <person name="Morin E."/>
            <person name="Murat C."/>
            <person name="Riley R."/>
            <person name="Ohm R."/>
            <person name="Sun H."/>
            <person name="Tunlid A."/>
            <person name="Henrissat B."/>
            <person name="Grigoriev I.V."/>
            <person name="Hibbett D.S."/>
            <person name="Martin F."/>
        </authorList>
    </citation>
    <scope>NUCLEOTIDE SEQUENCE [LARGE SCALE GENOMIC DNA]</scope>
    <source>
        <strain evidence="3">UH-Slu-Lm8-n1</strain>
    </source>
</reference>
<organism evidence="2 3">
    <name type="scientific">Suillus luteus UH-Slu-Lm8-n1</name>
    <dbReference type="NCBI Taxonomy" id="930992"/>
    <lineage>
        <taxon>Eukaryota</taxon>
        <taxon>Fungi</taxon>
        <taxon>Dikarya</taxon>
        <taxon>Basidiomycota</taxon>
        <taxon>Agaricomycotina</taxon>
        <taxon>Agaricomycetes</taxon>
        <taxon>Agaricomycetidae</taxon>
        <taxon>Boletales</taxon>
        <taxon>Suillineae</taxon>
        <taxon>Suillaceae</taxon>
        <taxon>Suillus</taxon>
    </lineage>
</organism>
<dbReference type="InParanoid" id="A0A0C9ZTA1"/>
<dbReference type="OrthoDB" id="660550at2759"/>
<name>A0A0C9ZTA1_9AGAM</name>
<reference evidence="2 3" key="1">
    <citation type="submission" date="2014-04" db="EMBL/GenBank/DDBJ databases">
        <authorList>
            <consortium name="DOE Joint Genome Institute"/>
            <person name="Kuo A."/>
            <person name="Ruytinx J."/>
            <person name="Rineau F."/>
            <person name="Colpaert J."/>
            <person name="Kohler A."/>
            <person name="Nagy L.G."/>
            <person name="Floudas D."/>
            <person name="Copeland A."/>
            <person name="Barry K.W."/>
            <person name="Cichocki N."/>
            <person name="Veneault-Fourrey C."/>
            <person name="LaButti K."/>
            <person name="Lindquist E.A."/>
            <person name="Lipzen A."/>
            <person name="Lundell T."/>
            <person name="Morin E."/>
            <person name="Murat C."/>
            <person name="Sun H."/>
            <person name="Tunlid A."/>
            <person name="Henrissat B."/>
            <person name="Grigoriev I.V."/>
            <person name="Hibbett D.S."/>
            <person name="Martin F."/>
            <person name="Nordberg H.P."/>
            <person name="Cantor M.N."/>
            <person name="Hua S.X."/>
        </authorList>
    </citation>
    <scope>NUCLEOTIDE SEQUENCE [LARGE SCALE GENOMIC DNA]</scope>
    <source>
        <strain evidence="2 3">UH-Slu-Lm8-n1</strain>
    </source>
</reference>
<dbReference type="Proteomes" id="UP000054485">
    <property type="component" value="Unassembled WGS sequence"/>
</dbReference>
<dbReference type="AlphaFoldDB" id="A0A0C9ZTA1"/>
<feature type="compositionally biased region" description="Low complexity" evidence="1">
    <location>
        <begin position="1"/>
        <end position="18"/>
    </location>
</feature>
<evidence type="ECO:0000313" key="3">
    <source>
        <dbReference type="Proteomes" id="UP000054485"/>
    </source>
</evidence>
<protein>
    <submittedName>
        <fullName evidence="2">Uncharacterized protein</fullName>
    </submittedName>
</protein>
<evidence type="ECO:0000256" key="1">
    <source>
        <dbReference type="SAM" id="MobiDB-lite"/>
    </source>
</evidence>
<dbReference type="HOGENOM" id="CLU_1866439_0_0_1"/>
<dbReference type="STRING" id="930992.A0A0C9ZTA1"/>
<evidence type="ECO:0000313" key="2">
    <source>
        <dbReference type="EMBL" id="KIK41120.1"/>
    </source>
</evidence>
<proteinExistence type="predicted"/>
<keyword evidence="3" id="KW-1185">Reference proteome</keyword>